<evidence type="ECO:0000313" key="3">
    <source>
        <dbReference type="WBParaSite" id="SRAE_1000291200.1"/>
    </source>
</evidence>
<dbReference type="CTD" id="36377024"/>
<dbReference type="Proteomes" id="UP000035682">
    <property type="component" value="Unplaced"/>
</dbReference>
<dbReference type="GeneID" id="36377024"/>
<dbReference type="EMBL" id="LN609528">
    <property type="protein sequence ID" value="CEF64659.1"/>
    <property type="molecule type" value="Genomic_DNA"/>
</dbReference>
<accession>A0A090MX18</accession>
<evidence type="ECO:0000313" key="1">
    <source>
        <dbReference type="EMBL" id="CEF64659.1"/>
    </source>
</evidence>
<evidence type="ECO:0000313" key="2">
    <source>
        <dbReference type="Proteomes" id="UP000035682"/>
    </source>
</evidence>
<proteinExistence type="predicted"/>
<keyword evidence="2" id="KW-1185">Reference proteome</keyword>
<dbReference type="WormBase" id="SRAE_1000291200">
    <property type="protein sequence ID" value="SRP11459"/>
    <property type="gene ID" value="WBGene00259529"/>
</dbReference>
<gene>
    <name evidence="1 3 4" type="ORF">SRAE_1000291200</name>
</gene>
<sequence>MNKFSFINNCRNKCNSIKRKKKDVVNNEETSYDSKTSGISSRFTSTTDRSKRLLKQSVENIHAFFNKEPGTIIAIDEEYPSFKNFEDHDSLVLQLQEENYTEKMYSVICNVPIKEHSIKLDNNNKIKTIIQGSPLNYLLLNGDKIIEYDEICLSDDNKESSIPEEKMKSMKLKILRLGRSKAIPAMRARKHNLSMECNDYHYYIFEVPRIVGTPLGFDVAYNSRQKNFVVVNTTLNSIGGVIFEQGDHLIDINSTLLSSSGIFSEMLKDPKTYPSFTVLVKKPFSKSAIESTKTFLGSLNTVFIKSDMKEIVEKIEEEIINEIKQNEQPKNTILKKGKIKDVYSTNSDSETYLPETNENNCKVNFSQPESEIVEIESNIQNPLYLENVTKNVKFL</sequence>
<organism evidence="1">
    <name type="scientific">Strongyloides ratti</name>
    <name type="common">Parasitic roundworm</name>
    <dbReference type="NCBI Taxonomy" id="34506"/>
    <lineage>
        <taxon>Eukaryota</taxon>
        <taxon>Metazoa</taxon>
        <taxon>Ecdysozoa</taxon>
        <taxon>Nematoda</taxon>
        <taxon>Chromadorea</taxon>
        <taxon>Rhabditida</taxon>
        <taxon>Tylenchina</taxon>
        <taxon>Panagrolaimomorpha</taxon>
        <taxon>Strongyloidoidea</taxon>
        <taxon>Strongyloididae</taxon>
        <taxon>Strongyloides</taxon>
    </lineage>
</organism>
<dbReference type="WBParaSite" id="SRAE_1000291200.1">
    <property type="protein sequence ID" value="SRAE_1000291200.1"/>
    <property type="gene ID" value="WBGene00259529"/>
</dbReference>
<reference evidence="1 2" key="1">
    <citation type="submission" date="2014-09" db="EMBL/GenBank/DDBJ databases">
        <authorList>
            <person name="Martin A.A."/>
        </authorList>
    </citation>
    <scope>NUCLEOTIDE SEQUENCE</scope>
    <source>
        <strain evidence="2">ED321</strain>
        <strain evidence="1">ED321 Heterogonic</strain>
    </source>
</reference>
<protein>
    <submittedName>
        <fullName evidence="3">PDZ domain-containing protein</fullName>
    </submittedName>
</protein>
<name>A0A090MX18_STRRB</name>
<reference evidence="3" key="2">
    <citation type="submission" date="2020-12" db="UniProtKB">
        <authorList>
            <consortium name="WormBaseParasite"/>
        </authorList>
    </citation>
    <scope>IDENTIFICATION</scope>
</reference>
<evidence type="ECO:0000313" key="4">
    <source>
        <dbReference type="WormBase" id="SRAE_1000291200"/>
    </source>
</evidence>
<dbReference type="AlphaFoldDB" id="A0A090MX18"/>
<dbReference type="RefSeq" id="XP_024503860.1">
    <property type="nucleotide sequence ID" value="XM_024650044.1"/>
</dbReference>